<accession>A0AAD8N8A6</accession>
<dbReference type="PANTHER" id="PTHR32370">
    <property type="entry name" value="OS12G0117600 PROTEIN"/>
    <property type="match status" value="1"/>
</dbReference>
<evidence type="ECO:0000313" key="4">
    <source>
        <dbReference type="EMBL" id="KAK1399677.1"/>
    </source>
</evidence>
<feature type="domain" description="NPH3" evidence="3">
    <location>
        <begin position="1"/>
        <end position="107"/>
    </location>
</feature>
<keyword evidence="1" id="KW-0833">Ubl conjugation pathway</keyword>
<dbReference type="Proteomes" id="UP001237642">
    <property type="component" value="Unassembled WGS sequence"/>
</dbReference>
<evidence type="ECO:0000256" key="1">
    <source>
        <dbReference type="ARBA" id="ARBA00022786"/>
    </source>
</evidence>
<dbReference type="Pfam" id="PF03000">
    <property type="entry name" value="NPH3"/>
    <property type="match status" value="1"/>
</dbReference>
<dbReference type="EMBL" id="JAUIZM010000002">
    <property type="protein sequence ID" value="KAK1399677.1"/>
    <property type="molecule type" value="Genomic_DNA"/>
</dbReference>
<evidence type="ECO:0000313" key="5">
    <source>
        <dbReference type="Proteomes" id="UP001237642"/>
    </source>
</evidence>
<comment type="similarity">
    <text evidence="2">Belongs to the NPH3 family.</text>
</comment>
<reference evidence="4" key="2">
    <citation type="submission" date="2023-05" db="EMBL/GenBank/DDBJ databases">
        <authorList>
            <person name="Schelkunov M.I."/>
        </authorList>
    </citation>
    <scope>NUCLEOTIDE SEQUENCE</scope>
    <source>
        <strain evidence="4">Hsosn_3</strain>
        <tissue evidence="4">Leaf</tissue>
    </source>
</reference>
<dbReference type="InterPro" id="IPR043454">
    <property type="entry name" value="NPH3/RPT2-like"/>
</dbReference>
<sequence length="107" mass="12028">MLREGYRALSKDMIKGGDIQKICSIVEMIVWLLPTERGSVSCNFLLKLLLKAAAVWVDSGEMVKEELTSRIGQQLEEASVNDLLIRNRTGDSTTYDVGIIKRKLDEI</sequence>
<proteinExistence type="inferred from homology"/>
<dbReference type="InterPro" id="IPR027356">
    <property type="entry name" value="NPH3_dom"/>
</dbReference>
<keyword evidence="5" id="KW-1185">Reference proteome</keyword>
<evidence type="ECO:0000259" key="3">
    <source>
        <dbReference type="PROSITE" id="PS51649"/>
    </source>
</evidence>
<name>A0AAD8N8A6_9APIA</name>
<reference evidence="4" key="1">
    <citation type="submission" date="2023-02" db="EMBL/GenBank/DDBJ databases">
        <title>Genome of toxic invasive species Heracleum sosnowskyi carries increased number of genes despite the absence of recent whole-genome duplications.</title>
        <authorList>
            <person name="Schelkunov M."/>
            <person name="Shtratnikova V."/>
            <person name="Makarenko M."/>
            <person name="Klepikova A."/>
            <person name="Omelchenko D."/>
            <person name="Novikova G."/>
            <person name="Obukhova E."/>
            <person name="Bogdanov V."/>
            <person name="Penin A."/>
            <person name="Logacheva M."/>
        </authorList>
    </citation>
    <scope>NUCLEOTIDE SEQUENCE</scope>
    <source>
        <strain evidence="4">Hsosn_3</strain>
        <tissue evidence="4">Leaf</tissue>
    </source>
</reference>
<evidence type="ECO:0000256" key="2">
    <source>
        <dbReference type="PROSITE-ProRule" id="PRU00982"/>
    </source>
</evidence>
<organism evidence="4 5">
    <name type="scientific">Heracleum sosnowskyi</name>
    <dbReference type="NCBI Taxonomy" id="360622"/>
    <lineage>
        <taxon>Eukaryota</taxon>
        <taxon>Viridiplantae</taxon>
        <taxon>Streptophyta</taxon>
        <taxon>Embryophyta</taxon>
        <taxon>Tracheophyta</taxon>
        <taxon>Spermatophyta</taxon>
        <taxon>Magnoliopsida</taxon>
        <taxon>eudicotyledons</taxon>
        <taxon>Gunneridae</taxon>
        <taxon>Pentapetalae</taxon>
        <taxon>asterids</taxon>
        <taxon>campanulids</taxon>
        <taxon>Apiales</taxon>
        <taxon>Apiaceae</taxon>
        <taxon>Apioideae</taxon>
        <taxon>apioid superclade</taxon>
        <taxon>Tordylieae</taxon>
        <taxon>Tordyliinae</taxon>
        <taxon>Heracleum</taxon>
    </lineage>
</organism>
<protein>
    <recommendedName>
        <fullName evidence="3">NPH3 domain-containing protein</fullName>
    </recommendedName>
</protein>
<gene>
    <name evidence="4" type="ORF">POM88_009540</name>
</gene>
<dbReference type="AlphaFoldDB" id="A0AAD8N8A6"/>
<comment type="caution">
    <text evidence="4">The sequence shown here is derived from an EMBL/GenBank/DDBJ whole genome shotgun (WGS) entry which is preliminary data.</text>
</comment>
<dbReference type="PROSITE" id="PS51649">
    <property type="entry name" value="NPH3"/>
    <property type="match status" value="1"/>
</dbReference>